<feature type="domain" description="N-acetyltransferase" evidence="1">
    <location>
        <begin position="2"/>
        <end position="145"/>
    </location>
</feature>
<dbReference type="PANTHER" id="PTHR41700">
    <property type="entry name" value="GCN5-RELATED N-ACETYLTRANSFERASE"/>
    <property type="match status" value="1"/>
</dbReference>
<evidence type="ECO:0000259" key="1">
    <source>
        <dbReference type="PROSITE" id="PS51186"/>
    </source>
</evidence>
<dbReference type="PANTHER" id="PTHR41700:SF1">
    <property type="entry name" value="N-ACETYLTRANSFERASE DOMAIN-CONTAINING PROTEIN"/>
    <property type="match status" value="1"/>
</dbReference>
<reference evidence="2 3" key="1">
    <citation type="submission" date="2014-11" db="EMBL/GenBank/DDBJ databases">
        <title>Genome sequence and analysis of novel Kurthia sp.</title>
        <authorList>
            <person name="Lawson J.N."/>
            <person name="Gonzalez J.E."/>
            <person name="Rinauldi L."/>
            <person name="Xuan Z."/>
            <person name="Firman A."/>
            <person name="Shaddox L."/>
            <person name="Trudeau A."/>
            <person name="Shah S."/>
            <person name="Reiman D."/>
        </authorList>
    </citation>
    <scope>NUCLEOTIDE SEQUENCE [LARGE SCALE GENOMIC DNA]</scope>
    <source>
        <strain evidence="2 3">3B1D</strain>
    </source>
</reference>
<dbReference type="SUPFAM" id="SSF55729">
    <property type="entry name" value="Acyl-CoA N-acyltransferases (Nat)"/>
    <property type="match status" value="1"/>
</dbReference>
<organism evidence="2 3">
    <name type="scientific">Candidatus Kurthia intestinigallinarum</name>
    <dbReference type="NCBI Taxonomy" id="1562256"/>
    <lineage>
        <taxon>Bacteria</taxon>
        <taxon>Bacillati</taxon>
        <taxon>Bacillota</taxon>
        <taxon>Bacilli</taxon>
        <taxon>Bacillales</taxon>
        <taxon>Caryophanaceae</taxon>
        <taxon>Kurthia</taxon>
    </lineage>
</organism>
<name>A0A433RW11_9BACL</name>
<dbReference type="Proteomes" id="UP000288623">
    <property type="component" value="Unassembled WGS sequence"/>
</dbReference>
<dbReference type="AlphaFoldDB" id="A0A433RW11"/>
<proteinExistence type="predicted"/>
<dbReference type="InterPro" id="IPR016181">
    <property type="entry name" value="Acyl_CoA_acyltransferase"/>
</dbReference>
<dbReference type="InterPro" id="IPR038764">
    <property type="entry name" value="GNAT_N_AcTrfase_prd"/>
</dbReference>
<gene>
    <name evidence="2" type="ORF">QI30_05930</name>
</gene>
<dbReference type="Gene3D" id="3.40.630.30">
    <property type="match status" value="1"/>
</dbReference>
<dbReference type="InterPro" id="IPR000182">
    <property type="entry name" value="GNAT_dom"/>
</dbReference>
<dbReference type="CDD" id="cd04301">
    <property type="entry name" value="NAT_SF"/>
    <property type="match status" value="1"/>
</dbReference>
<dbReference type="PROSITE" id="PS51186">
    <property type="entry name" value="GNAT"/>
    <property type="match status" value="1"/>
</dbReference>
<keyword evidence="3" id="KW-1185">Reference proteome</keyword>
<accession>A0A433RW11</accession>
<dbReference type="OrthoDB" id="9797990at2"/>
<dbReference type="EMBL" id="JTFC01000025">
    <property type="protein sequence ID" value="RUS57460.1"/>
    <property type="molecule type" value="Genomic_DNA"/>
</dbReference>
<dbReference type="GO" id="GO:0016747">
    <property type="term" value="F:acyltransferase activity, transferring groups other than amino-acyl groups"/>
    <property type="evidence" value="ECO:0007669"/>
    <property type="project" value="InterPro"/>
</dbReference>
<evidence type="ECO:0000313" key="2">
    <source>
        <dbReference type="EMBL" id="RUS57460.1"/>
    </source>
</evidence>
<sequence length="272" mass="30997">MITYKPLKTMEEMECVSEVESKVWGMSPIPTHQTATAIKNGGIVIGAYDEQNLIGFSYGFAGFNNQKASLCSHMLGILPDYRSGGIGEKLKLKQKEEALKIGYDLMTWTYDPLQTRNAYLNLSKLHGVCNTYIRDCYGKMSDELNDGLPSDRFQIDWWIASDYVNNFSRIFYKNPQLLDTWHINNEGLPVLDGHFNTAQILSEPAYYVPVPNNIGELKAENLDLALDWRYKTRAMFEEAFAQGYAAIELHKTSDAAVYYYLLVQKNTLKIPQ</sequence>
<dbReference type="RefSeq" id="WP_126990014.1">
    <property type="nucleotide sequence ID" value="NZ_JTFC01000025.1"/>
</dbReference>
<protein>
    <recommendedName>
        <fullName evidence="1">N-acetyltransferase domain-containing protein</fullName>
    </recommendedName>
</protein>
<evidence type="ECO:0000313" key="3">
    <source>
        <dbReference type="Proteomes" id="UP000288623"/>
    </source>
</evidence>
<comment type="caution">
    <text evidence="2">The sequence shown here is derived from an EMBL/GenBank/DDBJ whole genome shotgun (WGS) entry which is preliminary data.</text>
</comment>